<organism evidence="2 3">
    <name type="scientific">Syntrophobacter fumaroxidans (strain DSM 10017 / MPOB)</name>
    <dbReference type="NCBI Taxonomy" id="335543"/>
    <lineage>
        <taxon>Bacteria</taxon>
        <taxon>Pseudomonadati</taxon>
        <taxon>Thermodesulfobacteriota</taxon>
        <taxon>Syntrophobacteria</taxon>
        <taxon>Syntrophobacterales</taxon>
        <taxon>Syntrophobacteraceae</taxon>
        <taxon>Syntrophobacter</taxon>
    </lineage>
</organism>
<protein>
    <submittedName>
        <fullName evidence="2">Methyltransferase type 12</fullName>
    </submittedName>
</protein>
<dbReference type="GO" id="GO:0032259">
    <property type="term" value="P:methylation"/>
    <property type="evidence" value="ECO:0007669"/>
    <property type="project" value="UniProtKB-KW"/>
</dbReference>
<keyword evidence="3" id="KW-1185">Reference proteome</keyword>
<dbReference type="Gene3D" id="3.40.50.150">
    <property type="entry name" value="Vaccinia Virus protein VP39"/>
    <property type="match status" value="1"/>
</dbReference>
<reference evidence="2 3" key="1">
    <citation type="submission" date="2006-10" db="EMBL/GenBank/DDBJ databases">
        <title>Complete sequence of Syntrophobacter fumaroxidans MPOB.</title>
        <authorList>
            <consortium name="US DOE Joint Genome Institute"/>
            <person name="Copeland A."/>
            <person name="Lucas S."/>
            <person name="Lapidus A."/>
            <person name="Barry K."/>
            <person name="Detter J.C."/>
            <person name="Glavina del Rio T."/>
            <person name="Hammon N."/>
            <person name="Israni S."/>
            <person name="Pitluck S."/>
            <person name="Goltsman E.G."/>
            <person name="Martinez M."/>
            <person name="Schmutz J."/>
            <person name="Larimer F."/>
            <person name="Land M."/>
            <person name="Hauser L."/>
            <person name="Kyrpides N."/>
            <person name="Kim E."/>
            <person name="Boone D.R."/>
            <person name="Brockman F."/>
            <person name="Culley D."/>
            <person name="Ferry J."/>
            <person name="Gunsalus R."/>
            <person name="McInerney M.J."/>
            <person name="Morrison M."/>
            <person name="Plugge C."/>
            <person name="Rohlin L."/>
            <person name="Scholten J."/>
            <person name="Sieber J."/>
            <person name="Stams A.J.M."/>
            <person name="Worm P."/>
            <person name="Henstra A.M."/>
            <person name="Richardson P."/>
        </authorList>
    </citation>
    <scope>NUCLEOTIDE SEQUENCE [LARGE SCALE GENOMIC DNA]</scope>
    <source>
        <strain evidence="3">DSM 10017 / MPOB</strain>
    </source>
</reference>
<dbReference type="EMBL" id="CP000478">
    <property type="protein sequence ID" value="ABK16618.1"/>
    <property type="molecule type" value="Genomic_DNA"/>
</dbReference>
<accession>A0LGR6</accession>
<evidence type="ECO:0000259" key="1">
    <source>
        <dbReference type="Pfam" id="PF13649"/>
    </source>
</evidence>
<dbReference type="Pfam" id="PF13649">
    <property type="entry name" value="Methyltransf_25"/>
    <property type="match status" value="1"/>
</dbReference>
<dbReference type="InParanoid" id="A0LGR6"/>
<dbReference type="InterPro" id="IPR029063">
    <property type="entry name" value="SAM-dependent_MTases_sf"/>
</dbReference>
<dbReference type="Proteomes" id="UP000001784">
    <property type="component" value="Chromosome"/>
</dbReference>
<dbReference type="eggNOG" id="COG2890">
    <property type="taxonomic scope" value="Bacteria"/>
</dbReference>
<dbReference type="InterPro" id="IPR041698">
    <property type="entry name" value="Methyltransf_25"/>
</dbReference>
<proteinExistence type="predicted"/>
<dbReference type="OrthoDB" id="5298787at2"/>
<dbReference type="CDD" id="cd02440">
    <property type="entry name" value="AdoMet_MTases"/>
    <property type="match status" value="1"/>
</dbReference>
<keyword evidence="2" id="KW-0489">Methyltransferase</keyword>
<evidence type="ECO:0000313" key="2">
    <source>
        <dbReference type="EMBL" id="ABK16618.1"/>
    </source>
</evidence>
<name>A0LGR6_SYNFM</name>
<feature type="domain" description="Methyltransferase" evidence="1">
    <location>
        <begin position="10"/>
        <end position="100"/>
    </location>
</feature>
<dbReference type="KEGG" id="sfu:Sfum_0922"/>
<evidence type="ECO:0000313" key="3">
    <source>
        <dbReference type="Proteomes" id="UP000001784"/>
    </source>
</evidence>
<keyword evidence="2" id="KW-0808">Transferase</keyword>
<dbReference type="STRING" id="335543.Sfum_0922"/>
<dbReference type="SUPFAM" id="SSF53335">
    <property type="entry name" value="S-adenosyl-L-methionine-dependent methyltransferases"/>
    <property type="match status" value="1"/>
</dbReference>
<gene>
    <name evidence="2" type="ordered locus">Sfum_0922</name>
</gene>
<dbReference type="FunCoup" id="A0LGR6">
    <property type="interactions" value="49"/>
</dbReference>
<dbReference type="GO" id="GO:0008168">
    <property type="term" value="F:methyltransferase activity"/>
    <property type="evidence" value="ECO:0007669"/>
    <property type="project" value="UniProtKB-KW"/>
</dbReference>
<sequence>MRRGNLPGPVLDLASGEGHNGIYLATLGLQVICCDRSGDALAAALRLAAEHGVRIRTWQEDLEVPGVNPLPVEAFGAIVVFRYLHRPLFPAIRKALRQGGILVYETFTADHAKFGKPRNPDHLLQPGELRKVFEDWETIHWFEGEKTDPLRAVAQIVCRRPRGGGGGG</sequence>
<dbReference type="HOGENOM" id="CLU_056435_5_2_7"/>
<dbReference type="AlphaFoldDB" id="A0LGR6"/>